<sequence>MPKATYFCLSCDHPGFTTKKGLHNHERKCDAPVVPTLSKRARQARLESEEREKRTRLEEDPVGDGDDMIVDIDNITVPSATVSSPIPEPAVHRSARSGRAIKFPRQYQDFLPASKTPLDHIPTITRRQAAPPKPSISEESDEDVEAPLFSPSPTPLATSYETNPNEFGVFRRYPAQPTVDPDARKTLASVCDSVALDKSDDRDAPAPGTQQSSEDEAFAPFSSATAATMMAWHYNGKTTKTGDQVNEIAQALAAVPVDPEDLKCFNFESENKRMDSYVNDKAGTLRSLGNEDGWKHSPVKIRLPHAKSKWSSEQEAPELDVGSVHHRDMVDVITAAFESPDAASFHFIPFEELWKPSEDDDEVHRIYGEAYTSKSVLQAYDEVNSLEIPDDEGLERVVASVMLASDSTHLTNFGTASLWPQYMAFGNQSKYERSRPTSNACHHMAYIPTLPEDFQEHYKALFGESASAAVLTHCKRELMHAVLGVIIDDKLAHAYHHGIVVRCHDGVRRYIFPRFFSYSADYPEK</sequence>
<evidence type="ECO:0000313" key="2">
    <source>
        <dbReference type="EMBL" id="TFY82295.1"/>
    </source>
</evidence>
<dbReference type="STRING" id="135208.A0A4Z0A6C9"/>
<comment type="caution">
    <text evidence="2">The sequence shown here is derived from an EMBL/GenBank/DDBJ whole genome shotgun (WGS) entry which is preliminary data.</text>
</comment>
<protein>
    <submittedName>
        <fullName evidence="2">Uncharacterized protein</fullName>
    </submittedName>
</protein>
<gene>
    <name evidence="2" type="ORF">EWM64_g1717</name>
</gene>
<feature type="compositionally biased region" description="Basic and acidic residues" evidence="1">
    <location>
        <begin position="44"/>
        <end position="59"/>
    </location>
</feature>
<dbReference type="Pfam" id="PF18759">
    <property type="entry name" value="Plavaka"/>
    <property type="match status" value="1"/>
</dbReference>
<feature type="region of interest" description="Disordered" evidence="1">
    <location>
        <begin position="196"/>
        <end position="217"/>
    </location>
</feature>
<feature type="region of interest" description="Disordered" evidence="1">
    <location>
        <begin position="125"/>
        <end position="162"/>
    </location>
</feature>
<accession>A0A4Z0A6C9</accession>
<keyword evidence="3" id="KW-1185">Reference proteome</keyword>
<reference evidence="2 3" key="1">
    <citation type="submission" date="2019-02" db="EMBL/GenBank/DDBJ databases">
        <title>Genome sequencing of the rare red list fungi Hericium alpestre (H. flagellum).</title>
        <authorList>
            <person name="Buettner E."/>
            <person name="Kellner H."/>
        </authorList>
    </citation>
    <scope>NUCLEOTIDE SEQUENCE [LARGE SCALE GENOMIC DNA]</scope>
    <source>
        <strain evidence="2 3">DSM 108284</strain>
    </source>
</reference>
<dbReference type="Proteomes" id="UP000298061">
    <property type="component" value="Unassembled WGS sequence"/>
</dbReference>
<name>A0A4Z0A6C9_9AGAM</name>
<organism evidence="2 3">
    <name type="scientific">Hericium alpestre</name>
    <dbReference type="NCBI Taxonomy" id="135208"/>
    <lineage>
        <taxon>Eukaryota</taxon>
        <taxon>Fungi</taxon>
        <taxon>Dikarya</taxon>
        <taxon>Basidiomycota</taxon>
        <taxon>Agaricomycotina</taxon>
        <taxon>Agaricomycetes</taxon>
        <taxon>Russulales</taxon>
        <taxon>Hericiaceae</taxon>
        <taxon>Hericium</taxon>
    </lineage>
</organism>
<feature type="region of interest" description="Disordered" evidence="1">
    <location>
        <begin position="39"/>
        <end position="69"/>
    </location>
</feature>
<dbReference type="OrthoDB" id="3208495at2759"/>
<evidence type="ECO:0000313" key="3">
    <source>
        <dbReference type="Proteomes" id="UP000298061"/>
    </source>
</evidence>
<proteinExistence type="predicted"/>
<dbReference type="EMBL" id="SFCI01000122">
    <property type="protein sequence ID" value="TFY82295.1"/>
    <property type="molecule type" value="Genomic_DNA"/>
</dbReference>
<dbReference type="InterPro" id="IPR041078">
    <property type="entry name" value="Plavaka"/>
</dbReference>
<dbReference type="AlphaFoldDB" id="A0A4Z0A6C9"/>
<feature type="compositionally biased region" description="Acidic residues" evidence="1">
    <location>
        <begin position="60"/>
        <end position="69"/>
    </location>
</feature>
<evidence type="ECO:0000256" key="1">
    <source>
        <dbReference type="SAM" id="MobiDB-lite"/>
    </source>
</evidence>